<reference evidence="11" key="2">
    <citation type="journal article" date="2024" name="Plant">
        <title>Genomic evolution and insights into agronomic trait innovations of Sesamum species.</title>
        <authorList>
            <person name="Miao H."/>
            <person name="Wang L."/>
            <person name="Qu L."/>
            <person name="Liu H."/>
            <person name="Sun Y."/>
            <person name="Le M."/>
            <person name="Wang Q."/>
            <person name="Wei S."/>
            <person name="Zheng Y."/>
            <person name="Lin W."/>
            <person name="Duan Y."/>
            <person name="Cao H."/>
            <person name="Xiong S."/>
            <person name="Wang X."/>
            <person name="Wei L."/>
            <person name="Li C."/>
            <person name="Ma Q."/>
            <person name="Ju M."/>
            <person name="Zhao R."/>
            <person name="Li G."/>
            <person name="Mu C."/>
            <person name="Tian Q."/>
            <person name="Mei H."/>
            <person name="Zhang T."/>
            <person name="Gao T."/>
            <person name="Zhang H."/>
        </authorList>
    </citation>
    <scope>NUCLEOTIDE SEQUENCE</scope>
    <source>
        <strain evidence="11">3651</strain>
    </source>
</reference>
<feature type="region of interest" description="Disordered" evidence="7">
    <location>
        <begin position="101"/>
        <end position="127"/>
    </location>
</feature>
<evidence type="ECO:0000256" key="3">
    <source>
        <dbReference type="ARBA" id="ARBA00023015"/>
    </source>
</evidence>
<dbReference type="InterPro" id="IPR006447">
    <property type="entry name" value="Myb_dom_plants"/>
</dbReference>
<dbReference type="EMBL" id="JACGWO010000004">
    <property type="protein sequence ID" value="KAK4430383.1"/>
    <property type="molecule type" value="Genomic_DNA"/>
</dbReference>
<evidence type="ECO:0000259" key="9">
    <source>
        <dbReference type="PROSITE" id="PS51293"/>
    </source>
</evidence>
<feature type="domain" description="Myb-like" evidence="8">
    <location>
        <begin position="123"/>
        <end position="175"/>
    </location>
</feature>
<gene>
    <name evidence="11" type="ORF">Salat_1339000</name>
</gene>
<evidence type="ECO:0000256" key="5">
    <source>
        <dbReference type="ARBA" id="ARBA00023163"/>
    </source>
</evidence>
<proteinExistence type="predicted"/>
<feature type="domain" description="HTH myb-type" evidence="10">
    <location>
        <begin position="123"/>
        <end position="179"/>
    </location>
</feature>
<dbReference type="CDD" id="cd00167">
    <property type="entry name" value="SANT"/>
    <property type="match status" value="2"/>
</dbReference>
<dbReference type="Pfam" id="PF00249">
    <property type="entry name" value="Myb_DNA-binding"/>
    <property type="match status" value="2"/>
</dbReference>
<dbReference type="InterPro" id="IPR017930">
    <property type="entry name" value="Myb_dom"/>
</dbReference>
<evidence type="ECO:0000256" key="1">
    <source>
        <dbReference type="ARBA" id="ARBA00004123"/>
    </source>
</evidence>
<dbReference type="PANTHER" id="PTHR44042">
    <property type="entry name" value="DUPLICATED HOMEODOMAIN-LIKE SUPERFAMILY PROTEIN-RELATED"/>
    <property type="match status" value="1"/>
</dbReference>
<dbReference type="InterPro" id="IPR001005">
    <property type="entry name" value="SANT/Myb"/>
</dbReference>
<evidence type="ECO:0000256" key="6">
    <source>
        <dbReference type="ARBA" id="ARBA00023242"/>
    </source>
</evidence>
<evidence type="ECO:0000256" key="7">
    <source>
        <dbReference type="SAM" id="MobiDB-lite"/>
    </source>
</evidence>
<protein>
    <submittedName>
        <fullName evidence="11">Transcription factor DIVARICATA</fullName>
    </submittedName>
</protein>
<keyword evidence="2" id="KW-0217">Developmental protein</keyword>
<dbReference type="Proteomes" id="UP001293254">
    <property type="component" value="Unassembled WGS sequence"/>
</dbReference>
<comment type="subcellular location">
    <subcellularLocation>
        <location evidence="1">Nucleus</location>
    </subcellularLocation>
</comment>
<dbReference type="Gene3D" id="1.10.10.60">
    <property type="entry name" value="Homeodomain-like"/>
    <property type="match status" value="2"/>
</dbReference>
<dbReference type="GO" id="GO:0048262">
    <property type="term" value="P:determination of dorsal/ventral asymmetry"/>
    <property type="evidence" value="ECO:0007669"/>
    <property type="project" value="UniProtKB-ARBA"/>
</dbReference>
<dbReference type="InterPro" id="IPR017884">
    <property type="entry name" value="SANT_dom"/>
</dbReference>
<dbReference type="InterPro" id="IPR009057">
    <property type="entry name" value="Homeodomain-like_sf"/>
</dbReference>
<dbReference type="GO" id="GO:0005634">
    <property type="term" value="C:nucleus"/>
    <property type="evidence" value="ECO:0007669"/>
    <property type="project" value="UniProtKB-SubCell"/>
</dbReference>
<evidence type="ECO:0000313" key="11">
    <source>
        <dbReference type="EMBL" id="KAK4430383.1"/>
    </source>
</evidence>
<evidence type="ECO:0000259" key="10">
    <source>
        <dbReference type="PROSITE" id="PS51294"/>
    </source>
</evidence>
<dbReference type="FunFam" id="1.10.10.60:FF:000154">
    <property type="entry name" value="Transcription factor SRM1"/>
    <property type="match status" value="1"/>
</dbReference>
<dbReference type="NCBIfam" id="TIGR01557">
    <property type="entry name" value="myb_SHAQKYF"/>
    <property type="match status" value="1"/>
</dbReference>
<keyword evidence="12" id="KW-1185">Reference proteome</keyword>
<evidence type="ECO:0000256" key="4">
    <source>
        <dbReference type="ARBA" id="ARBA00023125"/>
    </source>
</evidence>
<comment type="caution">
    <text evidence="11">The sequence shown here is derived from an EMBL/GenBank/DDBJ whole genome shotgun (WGS) entry which is preliminary data.</text>
</comment>
<name>A0AAE2CQ43_9LAMI</name>
<dbReference type="GO" id="GO:0003677">
    <property type="term" value="F:DNA binding"/>
    <property type="evidence" value="ECO:0007669"/>
    <property type="project" value="UniProtKB-KW"/>
</dbReference>
<evidence type="ECO:0000259" key="8">
    <source>
        <dbReference type="PROSITE" id="PS50090"/>
    </source>
</evidence>
<sequence>MEWPDFHYSPLEESLCGLLSPQFEMDKAEWTSEENKLFEDALAEIDPASPAFFEHVASRVPWKSIEDIRNHYQALVEDVDMIESGHFPVPDYQNLDDHDKQEEMEAKKEDGSPSVEPKARNGQQRRRGIPWTEEEHQLFLMGLNKYGKGDWRSISRYYVITKTPTQVASHAQKYFRRQTSSTPVDRRRPSIHDIQTVNPTTFASMPQRHAANNTLPNVDETIPFSSSCSFIPMLNHNFNAAGGINIEQNPMFLPPMNSTFPSADPIFNQTSAAYPAPYMLPSFRNQQWG</sequence>
<dbReference type="SUPFAM" id="SSF46689">
    <property type="entry name" value="Homeodomain-like"/>
    <property type="match status" value="2"/>
</dbReference>
<dbReference type="SMART" id="SM00717">
    <property type="entry name" value="SANT"/>
    <property type="match status" value="2"/>
</dbReference>
<keyword evidence="5" id="KW-0804">Transcription</keyword>
<keyword evidence="6" id="KW-0539">Nucleus</keyword>
<dbReference type="PANTHER" id="PTHR44042:SF54">
    <property type="entry name" value="MYB-LIKE DNA-BINDING DOMAIN, SHAQKYF CLASS PROTEIN"/>
    <property type="match status" value="1"/>
</dbReference>
<dbReference type="FunFam" id="1.10.10.60:FF:000009">
    <property type="entry name" value="transcription factor MYB1R1"/>
    <property type="match status" value="1"/>
</dbReference>
<dbReference type="AlphaFoldDB" id="A0AAE2CQ43"/>
<evidence type="ECO:0000313" key="12">
    <source>
        <dbReference type="Proteomes" id="UP001293254"/>
    </source>
</evidence>
<dbReference type="PROSITE" id="PS51293">
    <property type="entry name" value="SANT"/>
    <property type="match status" value="1"/>
</dbReference>
<feature type="domain" description="SANT" evidence="9">
    <location>
        <begin position="131"/>
        <end position="179"/>
    </location>
</feature>
<evidence type="ECO:0000256" key="2">
    <source>
        <dbReference type="ARBA" id="ARBA00022473"/>
    </source>
</evidence>
<dbReference type="GO" id="GO:0009908">
    <property type="term" value="P:flower development"/>
    <property type="evidence" value="ECO:0007669"/>
    <property type="project" value="UniProtKB-ARBA"/>
</dbReference>
<dbReference type="PROSITE" id="PS51294">
    <property type="entry name" value="HTH_MYB"/>
    <property type="match status" value="1"/>
</dbReference>
<feature type="compositionally biased region" description="Basic and acidic residues" evidence="7">
    <location>
        <begin position="101"/>
        <end position="111"/>
    </location>
</feature>
<keyword evidence="4" id="KW-0238">DNA-binding</keyword>
<accession>A0AAE2CQ43</accession>
<reference evidence="11" key="1">
    <citation type="submission" date="2020-06" db="EMBL/GenBank/DDBJ databases">
        <authorList>
            <person name="Li T."/>
            <person name="Hu X."/>
            <person name="Zhang T."/>
            <person name="Song X."/>
            <person name="Zhang H."/>
            <person name="Dai N."/>
            <person name="Sheng W."/>
            <person name="Hou X."/>
            <person name="Wei L."/>
        </authorList>
    </citation>
    <scope>NUCLEOTIDE SEQUENCE</scope>
    <source>
        <strain evidence="11">3651</strain>
        <tissue evidence="11">Leaf</tissue>
    </source>
</reference>
<organism evidence="11 12">
    <name type="scientific">Sesamum alatum</name>
    <dbReference type="NCBI Taxonomy" id="300844"/>
    <lineage>
        <taxon>Eukaryota</taxon>
        <taxon>Viridiplantae</taxon>
        <taxon>Streptophyta</taxon>
        <taxon>Embryophyta</taxon>
        <taxon>Tracheophyta</taxon>
        <taxon>Spermatophyta</taxon>
        <taxon>Magnoliopsida</taxon>
        <taxon>eudicotyledons</taxon>
        <taxon>Gunneridae</taxon>
        <taxon>Pentapetalae</taxon>
        <taxon>asterids</taxon>
        <taxon>lamiids</taxon>
        <taxon>Lamiales</taxon>
        <taxon>Pedaliaceae</taxon>
        <taxon>Sesamum</taxon>
    </lineage>
</organism>
<keyword evidence="3" id="KW-0805">Transcription regulation</keyword>
<dbReference type="PROSITE" id="PS50090">
    <property type="entry name" value="MYB_LIKE"/>
    <property type="match status" value="1"/>
</dbReference>